<keyword evidence="2" id="KW-1185">Reference proteome</keyword>
<evidence type="ECO:0000313" key="2">
    <source>
        <dbReference type="Proteomes" id="UP000756921"/>
    </source>
</evidence>
<dbReference type="Proteomes" id="UP000756921">
    <property type="component" value="Unassembled WGS sequence"/>
</dbReference>
<dbReference type="AlphaFoldDB" id="A0A9P6GBG9"/>
<dbReference type="EMBL" id="WJXW01000010">
    <property type="protein sequence ID" value="KAF9732647.1"/>
    <property type="molecule type" value="Genomic_DNA"/>
</dbReference>
<sequence>MPEPITLALGAGAIGLGYKAIRKAKKHHREKEARKQYALSAAEIQSINSDVRQVTRHFTRSTVGGTVAASLSHVLPHMVLPAGMNVYLFKRAKDDWRSLNAYMKEKGATVRKRDVARGIGRALIEKAILVPITLGHDDFLLAVPQGTMSTAVAAHAALLEVPGIEAANKLIQAPVEIFQQDHHIPTADERLDDMKQGLVDMGGWNAPAKDLAANVGIAGTIAAATEYVVDRPLEYREGKLQSVQ</sequence>
<name>A0A9P6GBG9_9PLEO</name>
<organism evidence="1 2">
    <name type="scientific">Paraphaeosphaeria minitans</name>
    <dbReference type="NCBI Taxonomy" id="565426"/>
    <lineage>
        <taxon>Eukaryota</taxon>
        <taxon>Fungi</taxon>
        <taxon>Dikarya</taxon>
        <taxon>Ascomycota</taxon>
        <taxon>Pezizomycotina</taxon>
        <taxon>Dothideomycetes</taxon>
        <taxon>Pleosporomycetidae</taxon>
        <taxon>Pleosporales</taxon>
        <taxon>Massarineae</taxon>
        <taxon>Didymosphaeriaceae</taxon>
        <taxon>Paraphaeosphaeria</taxon>
    </lineage>
</organism>
<protein>
    <submittedName>
        <fullName evidence="1">Uncharacterized protein</fullName>
    </submittedName>
</protein>
<comment type="caution">
    <text evidence="1">The sequence shown here is derived from an EMBL/GenBank/DDBJ whole genome shotgun (WGS) entry which is preliminary data.</text>
</comment>
<accession>A0A9P6GBG9</accession>
<dbReference type="OrthoDB" id="3729042at2759"/>
<reference evidence="1" key="1">
    <citation type="journal article" date="2020" name="Mol. Plant Microbe Interact.">
        <title>Genome Sequence of the Biocontrol Agent Coniothyrium minitans strain Conio (IMI 134523).</title>
        <authorList>
            <person name="Patel D."/>
            <person name="Shittu T.A."/>
            <person name="Baroncelli R."/>
            <person name="Muthumeenakshi S."/>
            <person name="Osborne T.H."/>
            <person name="Janganan T.K."/>
            <person name="Sreenivasaprasad S."/>
        </authorList>
    </citation>
    <scope>NUCLEOTIDE SEQUENCE</scope>
    <source>
        <strain evidence="1">Conio</strain>
    </source>
</reference>
<proteinExistence type="predicted"/>
<gene>
    <name evidence="1" type="ORF">PMIN01_09505</name>
</gene>
<evidence type="ECO:0000313" key="1">
    <source>
        <dbReference type="EMBL" id="KAF9732647.1"/>
    </source>
</evidence>